<evidence type="ECO:0000313" key="1">
    <source>
        <dbReference type="EMBL" id="KAJ2796889.1"/>
    </source>
</evidence>
<evidence type="ECO:0000313" key="2">
    <source>
        <dbReference type="Proteomes" id="UP001140087"/>
    </source>
</evidence>
<feature type="non-terminal residue" evidence="1">
    <location>
        <position position="765"/>
    </location>
</feature>
<gene>
    <name evidence="1" type="ORF">H4R21_004536</name>
</gene>
<reference evidence="1" key="1">
    <citation type="submission" date="2022-07" db="EMBL/GenBank/DDBJ databases">
        <title>Phylogenomic reconstructions and comparative analyses of Kickxellomycotina fungi.</title>
        <authorList>
            <person name="Reynolds N.K."/>
            <person name="Stajich J.E."/>
            <person name="Barry K."/>
            <person name="Grigoriev I.V."/>
            <person name="Crous P."/>
            <person name="Smith M.E."/>
        </authorList>
    </citation>
    <scope>NUCLEOTIDE SEQUENCE</scope>
    <source>
        <strain evidence="1">BCRC 34780</strain>
    </source>
</reference>
<accession>A0ACC1KXK6</accession>
<sequence>EGAGALAPIAAVRIAPYGVRAKLIGVPAQPLGAAEEENALDAWAAAFGYSRRFLAGHDSQKQPAASNLVWIAIGSEEPMLYPRRLVYVDTEETARMLSTGPEADPPSPAAAASAPAAVSATLGESDTPPVPPQPPSPPSPSEEGEEVEESEEGEEGEEGEYNEEGEIADPVAPTGYTVVAGPTCLDEIMAQLSVETSRSVERSLAAIKETMAQFQAELQTEEEEQDARRAAEASKAAKAPAANGTRKRQRSITKGAPPSKARRKMDGDVSASAPEAKPDVKPDVSNDDIPLQALLAFSPPPDAAAAVAATAAPEHQTGGSAFGETDGDLDALFGGAEGVIDATAGNGSGSGGDTAGGLGLGLGFGAMGDDIEMGIGMGLGDDLDSGMGDFGSNIFGVTDDDFSFFDTAPPQQQPPPSAAPVKVEMDAPPALSEPAAASSFDTGIRPGGMLQEAPDVATADAADHATHDAGDDPFDDDGMFDSFFGGPATQPDDGMAEPSLDVAGCAGPDQTPAASSEPPQPPAPPSISSPPGMASVLSTTETHVGLGEPLLTSGMDVDLATPVSIRATPAPSVDLLTPTPSGAAAVAKAPAAPPLPPLPESGPAGGAGSAQAACHRRASTGVPAPYSVVRTAFDDIGADGRSWLRDQPTEMAADKDMGASGLVLEGVPALSLVEKSLTPAAWARRAATRRLQRAVRRGSASVGGRARRLQAWLATHCAKLAYAGGFVPAGMGASGPECATDAPADATAAVAAPGAATASNLQYPP</sequence>
<protein>
    <submittedName>
        <fullName evidence="1">Uncharacterized protein</fullName>
    </submittedName>
</protein>
<comment type="caution">
    <text evidence="1">The sequence shown here is derived from an EMBL/GenBank/DDBJ whole genome shotgun (WGS) entry which is preliminary data.</text>
</comment>
<name>A0ACC1KXK6_9FUNG</name>
<organism evidence="1 2">
    <name type="scientific">Coemansia helicoidea</name>
    <dbReference type="NCBI Taxonomy" id="1286919"/>
    <lineage>
        <taxon>Eukaryota</taxon>
        <taxon>Fungi</taxon>
        <taxon>Fungi incertae sedis</taxon>
        <taxon>Zoopagomycota</taxon>
        <taxon>Kickxellomycotina</taxon>
        <taxon>Kickxellomycetes</taxon>
        <taxon>Kickxellales</taxon>
        <taxon>Kickxellaceae</taxon>
        <taxon>Coemansia</taxon>
    </lineage>
</organism>
<dbReference type="EMBL" id="JANBUN010001746">
    <property type="protein sequence ID" value="KAJ2796889.1"/>
    <property type="molecule type" value="Genomic_DNA"/>
</dbReference>
<dbReference type="Proteomes" id="UP001140087">
    <property type="component" value="Unassembled WGS sequence"/>
</dbReference>
<feature type="non-terminal residue" evidence="1">
    <location>
        <position position="1"/>
    </location>
</feature>
<proteinExistence type="predicted"/>
<keyword evidence="2" id="KW-1185">Reference proteome</keyword>